<sequence>MAAKGVNKEAVFASFKAAVLQAHPEAELEADGFVVKGFLDATLTRYLEARNYVEKDSVKMLEDTLAWRKQNDVASVLDRPLPQEKMNALRKFHPQGEHGVDREGNILYVERIGYLDAEALMKNVTMEDAVLYHIQKYELQHHVTFAQASVEQKRIVNKMTVIYDLENIGMQTFKKVVFDFIKQTSAIGQDHYPDTLNRVFVVNAPFFFFTTWKIIEVFLNPTTRKKIQFLGSGFKKELVKHIDPSQLPKWLGGTCECIPAKPHGGCISCVENTQTKACNAMDEYLAARQLAKALPTAPLAAPAPVAPLPPGITVPQ</sequence>
<dbReference type="SUPFAM" id="SSF52087">
    <property type="entry name" value="CRAL/TRIO domain"/>
    <property type="match status" value="1"/>
</dbReference>
<dbReference type="CDD" id="cd00170">
    <property type="entry name" value="SEC14"/>
    <property type="match status" value="1"/>
</dbReference>
<dbReference type="PANTHER" id="PTHR45657">
    <property type="entry name" value="CRAL-TRIO DOMAIN-CONTAINING PROTEIN YKL091C-RELATED"/>
    <property type="match status" value="1"/>
</dbReference>
<dbReference type="Proteomes" id="UP000332933">
    <property type="component" value="Unassembled WGS sequence"/>
</dbReference>
<organism evidence="3 4">
    <name type="scientific">Aphanomyces stellatus</name>
    <dbReference type="NCBI Taxonomy" id="120398"/>
    <lineage>
        <taxon>Eukaryota</taxon>
        <taxon>Sar</taxon>
        <taxon>Stramenopiles</taxon>
        <taxon>Oomycota</taxon>
        <taxon>Saprolegniomycetes</taxon>
        <taxon>Saprolegniales</taxon>
        <taxon>Verrucalvaceae</taxon>
        <taxon>Aphanomyces</taxon>
    </lineage>
</organism>
<dbReference type="SMART" id="SM00516">
    <property type="entry name" value="SEC14"/>
    <property type="match status" value="1"/>
</dbReference>
<dbReference type="PANTHER" id="PTHR45657:SF1">
    <property type="entry name" value="CRAL-TRIO DOMAIN-CONTAINING PROTEIN YKL091C-RELATED"/>
    <property type="match status" value="1"/>
</dbReference>
<evidence type="ECO:0000313" key="2">
    <source>
        <dbReference type="EMBL" id="KAF0685026.1"/>
    </source>
</evidence>
<dbReference type="InterPro" id="IPR036273">
    <property type="entry name" value="CRAL/TRIO_N_dom_sf"/>
</dbReference>
<dbReference type="Pfam" id="PF00650">
    <property type="entry name" value="CRAL_TRIO"/>
    <property type="match status" value="1"/>
</dbReference>
<evidence type="ECO:0000313" key="4">
    <source>
        <dbReference type="Proteomes" id="UP000332933"/>
    </source>
</evidence>
<evidence type="ECO:0000259" key="1">
    <source>
        <dbReference type="PROSITE" id="PS50191"/>
    </source>
</evidence>
<keyword evidence="4" id="KW-1185">Reference proteome</keyword>
<dbReference type="PROSITE" id="PS50191">
    <property type="entry name" value="CRAL_TRIO"/>
    <property type="match status" value="1"/>
</dbReference>
<reference evidence="2" key="2">
    <citation type="submission" date="2019-06" db="EMBL/GenBank/DDBJ databases">
        <title>Genomics analysis of Aphanomyces spp. identifies a new class of oomycete effector associated with host adaptation.</title>
        <authorList>
            <person name="Gaulin E."/>
        </authorList>
    </citation>
    <scope>NUCLEOTIDE SEQUENCE</scope>
    <source>
        <strain evidence="2">CBS 578.67</strain>
    </source>
</reference>
<accession>A0A485LLU4</accession>
<dbReference type="Gene3D" id="3.40.525.10">
    <property type="entry name" value="CRAL-TRIO lipid binding domain"/>
    <property type="match status" value="1"/>
</dbReference>
<dbReference type="InterPro" id="IPR036865">
    <property type="entry name" value="CRAL-TRIO_dom_sf"/>
</dbReference>
<gene>
    <name evidence="3" type="primary">Aste57867_23055</name>
    <name evidence="2" type="ORF">As57867_022984</name>
    <name evidence="3" type="ORF">ASTE57867_23055</name>
</gene>
<proteinExistence type="predicted"/>
<feature type="domain" description="CRAL-TRIO" evidence="1">
    <location>
        <begin position="85"/>
        <end position="259"/>
    </location>
</feature>
<evidence type="ECO:0000313" key="3">
    <source>
        <dbReference type="EMBL" id="VFT99703.1"/>
    </source>
</evidence>
<name>A0A485LLU4_9STRA</name>
<reference evidence="3 4" key="1">
    <citation type="submission" date="2019-03" db="EMBL/GenBank/DDBJ databases">
        <authorList>
            <person name="Gaulin E."/>
            <person name="Dumas B."/>
        </authorList>
    </citation>
    <scope>NUCLEOTIDE SEQUENCE [LARGE SCALE GENOMIC DNA]</scope>
    <source>
        <strain evidence="3">CBS 568.67</strain>
    </source>
</reference>
<dbReference type="OrthoDB" id="1434354at2759"/>
<dbReference type="EMBL" id="VJMH01007223">
    <property type="protein sequence ID" value="KAF0685026.1"/>
    <property type="molecule type" value="Genomic_DNA"/>
</dbReference>
<dbReference type="InterPro" id="IPR001251">
    <property type="entry name" value="CRAL-TRIO_dom"/>
</dbReference>
<dbReference type="EMBL" id="CAADRA010007249">
    <property type="protein sequence ID" value="VFT99703.1"/>
    <property type="molecule type" value="Genomic_DNA"/>
</dbReference>
<dbReference type="SUPFAM" id="SSF46938">
    <property type="entry name" value="CRAL/TRIO N-terminal domain"/>
    <property type="match status" value="1"/>
</dbReference>
<dbReference type="InterPro" id="IPR051026">
    <property type="entry name" value="PI/PC_transfer"/>
</dbReference>
<dbReference type="AlphaFoldDB" id="A0A485LLU4"/>
<protein>
    <submittedName>
        <fullName evidence="3">Aste57867_23055 protein</fullName>
    </submittedName>
</protein>